<evidence type="ECO:0000256" key="2">
    <source>
        <dbReference type="ARBA" id="ARBA00023242"/>
    </source>
</evidence>
<feature type="compositionally biased region" description="Polar residues" evidence="3">
    <location>
        <begin position="60"/>
        <end position="72"/>
    </location>
</feature>
<evidence type="ECO:0000259" key="4">
    <source>
        <dbReference type="PROSITE" id="PS50196"/>
    </source>
</evidence>
<dbReference type="Gene3D" id="2.30.29.30">
    <property type="entry name" value="Pleckstrin-homology domain (PH domain)/Phosphotyrosine-binding domain (PTB)"/>
    <property type="match status" value="1"/>
</dbReference>
<feature type="compositionally biased region" description="Basic and acidic residues" evidence="3">
    <location>
        <begin position="453"/>
        <end position="463"/>
    </location>
</feature>
<comment type="subcellular location">
    <subcellularLocation>
        <location evidence="1">Nucleus</location>
    </subcellularLocation>
</comment>
<feature type="compositionally biased region" description="Basic and acidic residues" evidence="3">
    <location>
        <begin position="204"/>
        <end position="213"/>
    </location>
</feature>
<evidence type="ECO:0000256" key="3">
    <source>
        <dbReference type="SAM" id="MobiDB-lite"/>
    </source>
</evidence>
<dbReference type="GO" id="GO:0005634">
    <property type="term" value="C:nucleus"/>
    <property type="evidence" value="ECO:0007669"/>
    <property type="project" value="UniProtKB-SubCell"/>
</dbReference>
<proteinExistence type="predicted"/>
<feature type="compositionally biased region" description="Basic and acidic residues" evidence="3">
    <location>
        <begin position="38"/>
        <end position="59"/>
    </location>
</feature>
<dbReference type="EMBL" id="MU004289">
    <property type="protein sequence ID" value="KAF2662427.1"/>
    <property type="molecule type" value="Genomic_DNA"/>
</dbReference>
<dbReference type="OrthoDB" id="185618at2759"/>
<feature type="compositionally biased region" description="Polar residues" evidence="3">
    <location>
        <begin position="401"/>
        <end position="417"/>
    </location>
</feature>
<dbReference type="PANTHER" id="PTHR23138">
    <property type="entry name" value="RAN BINDING PROTEIN"/>
    <property type="match status" value="1"/>
</dbReference>
<dbReference type="InterPro" id="IPR011993">
    <property type="entry name" value="PH-like_dom_sf"/>
</dbReference>
<reference evidence="5" key="1">
    <citation type="journal article" date="2020" name="Stud. Mycol.">
        <title>101 Dothideomycetes genomes: a test case for predicting lifestyles and emergence of pathogens.</title>
        <authorList>
            <person name="Haridas S."/>
            <person name="Albert R."/>
            <person name="Binder M."/>
            <person name="Bloem J."/>
            <person name="Labutti K."/>
            <person name="Salamov A."/>
            <person name="Andreopoulos B."/>
            <person name="Baker S."/>
            <person name="Barry K."/>
            <person name="Bills G."/>
            <person name="Bluhm B."/>
            <person name="Cannon C."/>
            <person name="Castanera R."/>
            <person name="Culley D."/>
            <person name="Daum C."/>
            <person name="Ezra D."/>
            <person name="Gonzalez J."/>
            <person name="Henrissat B."/>
            <person name="Kuo A."/>
            <person name="Liang C."/>
            <person name="Lipzen A."/>
            <person name="Lutzoni F."/>
            <person name="Magnuson J."/>
            <person name="Mondo S."/>
            <person name="Nolan M."/>
            <person name="Ohm R."/>
            <person name="Pangilinan J."/>
            <person name="Park H.-J."/>
            <person name="Ramirez L."/>
            <person name="Alfaro M."/>
            <person name="Sun H."/>
            <person name="Tritt A."/>
            <person name="Yoshinaga Y."/>
            <person name="Zwiers L.-H."/>
            <person name="Turgeon B."/>
            <person name="Goodwin S."/>
            <person name="Spatafora J."/>
            <person name="Crous P."/>
            <person name="Grigoriev I."/>
        </authorList>
    </citation>
    <scope>NUCLEOTIDE SEQUENCE</scope>
    <source>
        <strain evidence="5">CBS 122681</strain>
    </source>
</reference>
<feature type="compositionally biased region" description="Gly residues" evidence="3">
    <location>
        <begin position="381"/>
        <end position="394"/>
    </location>
</feature>
<dbReference type="AlphaFoldDB" id="A0A6A6TTC1"/>
<feature type="compositionally biased region" description="Basic and acidic residues" evidence="3">
    <location>
        <begin position="291"/>
        <end position="304"/>
    </location>
</feature>
<name>A0A6A6TTC1_9PLEO</name>
<keyword evidence="6" id="KW-1185">Reference proteome</keyword>
<feature type="domain" description="RanBD1" evidence="4">
    <location>
        <begin position="459"/>
        <end position="586"/>
    </location>
</feature>
<sequence>MADSPERRESPQPQAEATFSAPGQQRDSKSNVPPSPARSDRSSDSEGRPVREKLKETRIDAQSSTAPGQTPDQAMKDAPNGADSAATGDQSTSGSESSRGRLRRKRSREDFEDEVEKPSEKKVERHLRKKSRDVTSPRDPDVELIAYPVKNSFEQINEHDGDEEMTSSTKTNQPQTSKADEPTTPEADMPDRVAPSVLSPASKRTHDQAKTEEGGGLDATNRSTDDVMNANKPVGERSPKRQRDKSDFGAQLTAESSSTKIPPGSGFANTAAASPFATLSPTKPPAPSSKSLEEPSRTSDDKFKASGFGTFANSPASPFGGLGSSNAKSPFGAATGGSKLTSFASSTATSTATPASGFGSLGGSSVKSGFGGSTTALGVASGFGGSRASGGFGGLNAPKSGISSFATPGTSTITGLSQKPARPFGAAGDEKSDDDEEDEDEDGDENEGSGEPGEARQGPERRSTVLQPQPVETGEEGEEPHWVGRAKLYAMSGEGNKKGWQERGVGPFKLNITKDSPKKARFVLRADGTHRLLLNAAVTKYLKIGDSEGNSPNDGRLLFNTPTPDGGIEMHLLKLKTERAVELYDKVKDVQDELL</sequence>
<keyword evidence="2" id="KW-0539">Nucleus</keyword>
<evidence type="ECO:0000313" key="5">
    <source>
        <dbReference type="EMBL" id="KAF2662427.1"/>
    </source>
</evidence>
<evidence type="ECO:0000256" key="1">
    <source>
        <dbReference type="ARBA" id="ARBA00004123"/>
    </source>
</evidence>
<organism evidence="5 6">
    <name type="scientific">Lophiostoma macrostomum CBS 122681</name>
    <dbReference type="NCBI Taxonomy" id="1314788"/>
    <lineage>
        <taxon>Eukaryota</taxon>
        <taxon>Fungi</taxon>
        <taxon>Dikarya</taxon>
        <taxon>Ascomycota</taxon>
        <taxon>Pezizomycotina</taxon>
        <taxon>Dothideomycetes</taxon>
        <taxon>Pleosporomycetidae</taxon>
        <taxon>Pleosporales</taxon>
        <taxon>Lophiostomataceae</taxon>
        <taxon>Lophiostoma</taxon>
    </lineage>
</organism>
<dbReference type="SUPFAM" id="SSF50729">
    <property type="entry name" value="PH domain-like"/>
    <property type="match status" value="1"/>
</dbReference>
<evidence type="ECO:0000313" key="6">
    <source>
        <dbReference type="Proteomes" id="UP000799324"/>
    </source>
</evidence>
<feature type="compositionally biased region" description="Low complexity" evidence="3">
    <location>
        <begin position="341"/>
        <end position="368"/>
    </location>
</feature>
<feature type="region of interest" description="Disordered" evidence="3">
    <location>
        <begin position="1"/>
        <end position="483"/>
    </location>
</feature>
<protein>
    <recommendedName>
        <fullName evidence="4">RanBD1 domain-containing protein</fullName>
    </recommendedName>
</protein>
<gene>
    <name evidence="5" type="ORF">K491DRAFT_709794</name>
</gene>
<feature type="compositionally biased region" description="Polar residues" evidence="3">
    <location>
        <begin position="11"/>
        <end position="25"/>
    </location>
</feature>
<feature type="compositionally biased region" description="Acidic residues" evidence="3">
    <location>
        <begin position="431"/>
        <end position="448"/>
    </location>
</feature>
<feature type="compositionally biased region" description="Basic and acidic residues" evidence="3">
    <location>
        <begin position="132"/>
        <end position="141"/>
    </location>
</feature>
<feature type="compositionally biased region" description="Basic and acidic residues" evidence="3">
    <location>
        <begin position="234"/>
        <end position="247"/>
    </location>
</feature>
<dbReference type="Pfam" id="PF00638">
    <property type="entry name" value="Ran_BP1"/>
    <property type="match status" value="1"/>
</dbReference>
<dbReference type="PANTHER" id="PTHR23138:SF142">
    <property type="entry name" value="RAN-BINDING PROTEIN 3B-RELATED"/>
    <property type="match status" value="1"/>
</dbReference>
<dbReference type="Proteomes" id="UP000799324">
    <property type="component" value="Unassembled WGS sequence"/>
</dbReference>
<accession>A0A6A6TTC1</accession>
<dbReference type="InterPro" id="IPR045255">
    <property type="entry name" value="RanBP1-like"/>
</dbReference>
<dbReference type="InterPro" id="IPR000156">
    <property type="entry name" value="Ran_bind_dom"/>
</dbReference>
<dbReference type="SMART" id="SM00160">
    <property type="entry name" value="RanBD"/>
    <property type="match status" value="1"/>
</dbReference>
<feature type="compositionally biased region" description="Basic and acidic residues" evidence="3">
    <location>
        <begin position="1"/>
        <end position="10"/>
    </location>
</feature>
<feature type="compositionally biased region" description="Polar residues" evidence="3">
    <location>
        <begin position="166"/>
        <end position="177"/>
    </location>
</feature>
<dbReference type="PROSITE" id="PS50196">
    <property type="entry name" value="RANBD1"/>
    <property type="match status" value="1"/>
</dbReference>